<gene>
    <name evidence="2" type="ORF">METZ01_LOCUS218293</name>
</gene>
<accession>A0A382FS04</accession>
<name>A0A382FS04_9ZZZZ</name>
<evidence type="ECO:0000256" key="1">
    <source>
        <dbReference type="SAM" id="MobiDB-lite"/>
    </source>
</evidence>
<evidence type="ECO:0000313" key="2">
    <source>
        <dbReference type="EMBL" id="SVB65439.1"/>
    </source>
</evidence>
<sequence length="23" mass="2200">METAPASPIPAPDGAAAAASFRT</sequence>
<feature type="region of interest" description="Disordered" evidence="1">
    <location>
        <begin position="1"/>
        <end position="23"/>
    </location>
</feature>
<dbReference type="AlphaFoldDB" id="A0A382FS04"/>
<proteinExistence type="predicted"/>
<dbReference type="EMBL" id="UINC01051364">
    <property type="protein sequence ID" value="SVB65439.1"/>
    <property type="molecule type" value="Genomic_DNA"/>
</dbReference>
<organism evidence="2">
    <name type="scientific">marine metagenome</name>
    <dbReference type="NCBI Taxonomy" id="408172"/>
    <lineage>
        <taxon>unclassified sequences</taxon>
        <taxon>metagenomes</taxon>
        <taxon>ecological metagenomes</taxon>
    </lineage>
</organism>
<reference evidence="2" key="1">
    <citation type="submission" date="2018-05" db="EMBL/GenBank/DDBJ databases">
        <authorList>
            <person name="Lanie J.A."/>
            <person name="Ng W.-L."/>
            <person name="Kazmierczak K.M."/>
            <person name="Andrzejewski T.M."/>
            <person name="Davidsen T.M."/>
            <person name="Wayne K.J."/>
            <person name="Tettelin H."/>
            <person name="Glass J.I."/>
            <person name="Rusch D."/>
            <person name="Podicherti R."/>
            <person name="Tsui H.-C.T."/>
            <person name="Winkler M.E."/>
        </authorList>
    </citation>
    <scope>NUCLEOTIDE SEQUENCE</scope>
</reference>
<protein>
    <submittedName>
        <fullName evidence="2">Uncharacterized protein</fullName>
    </submittedName>
</protein>